<reference evidence="1" key="2">
    <citation type="submission" date="2020-09" db="EMBL/GenBank/DDBJ databases">
        <authorList>
            <person name="Sun Q."/>
            <person name="Ohkuma M."/>
        </authorList>
    </citation>
    <scope>NUCLEOTIDE SEQUENCE</scope>
    <source>
        <strain evidence="1">JCM 17251</strain>
    </source>
</reference>
<dbReference type="Proteomes" id="UP000624041">
    <property type="component" value="Unassembled WGS sequence"/>
</dbReference>
<evidence type="ECO:0000313" key="1">
    <source>
        <dbReference type="EMBL" id="GGN65826.1"/>
    </source>
</evidence>
<dbReference type="AlphaFoldDB" id="A0A917Y317"/>
<name>A0A917Y317_9BACI</name>
<dbReference type="EMBL" id="BMOS01000040">
    <property type="protein sequence ID" value="GGN65826.1"/>
    <property type="molecule type" value="Genomic_DNA"/>
</dbReference>
<comment type="caution">
    <text evidence="1">The sequence shown here is derived from an EMBL/GenBank/DDBJ whole genome shotgun (WGS) entry which is preliminary data.</text>
</comment>
<keyword evidence="2" id="KW-1185">Reference proteome</keyword>
<accession>A0A917Y317</accession>
<proteinExistence type="predicted"/>
<protein>
    <submittedName>
        <fullName evidence="1">Uncharacterized protein</fullName>
    </submittedName>
</protein>
<sequence>MCYTNVRFKISDKEVCSLPSTKPFKRQENKNENGGEIIDKSTIRTREFESKLFSSSSGGTRVRSK</sequence>
<gene>
    <name evidence="1" type="ORF">GCM10007971_35080</name>
</gene>
<reference evidence="1" key="1">
    <citation type="journal article" date="2014" name="Int. J. Syst. Evol. Microbiol.">
        <title>Complete genome sequence of Corynebacterium casei LMG S-19264T (=DSM 44701T), isolated from a smear-ripened cheese.</title>
        <authorList>
            <consortium name="US DOE Joint Genome Institute (JGI-PGF)"/>
            <person name="Walter F."/>
            <person name="Albersmeier A."/>
            <person name="Kalinowski J."/>
            <person name="Ruckert C."/>
        </authorList>
    </citation>
    <scope>NUCLEOTIDE SEQUENCE</scope>
    <source>
        <strain evidence="1">JCM 17251</strain>
    </source>
</reference>
<evidence type="ECO:0000313" key="2">
    <source>
        <dbReference type="Proteomes" id="UP000624041"/>
    </source>
</evidence>
<organism evidence="1 2">
    <name type="scientific">Oceanobacillus indicireducens</name>
    <dbReference type="NCBI Taxonomy" id="1004261"/>
    <lineage>
        <taxon>Bacteria</taxon>
        <taxon>Bacillati</taxon>
        <taxon>Bacillota</taxon>
        <taxon>Bacilli</taxon>
        <taxon>Bacillales</taxon>
        <taxon>Bacillaceae</taxon>
        <taxon>Oceanobacillus</taxon>
    </lineage>
</organism>